<keyword evidence="11" id="KW-0159">Chromosome partition</keyword>
<dbReference type="Proteomes" id="UP000803884">
    <property type="component" value="Unassembled WGS sequence"/>
</dbReference>
<evidence type="ECO:0000256" key="12">
    <source>
        <dbReference type="ARBA" id="ARBA00022838"/>
    </source>
</evidence>
<dbReference type="PANTHER" id="PTHR28200:SF1">
    <property type="entry name" value="DASH COMPLEX SUBUNIT ASK1"/>
    <property type="match status" value="1"/>
</dbReference>
<keyword evidence="10" id="KW-0498">Mitosis</keyword>
<evidence type="ECO:0000256" key="3">
    <source>
        <dbReference type="ARBA" id="ARBA00004629"/>
    </source>
</evidence>
<organism evidence="18 19">
    <name type="scientific">Cladosporium halotolerans</name>
    <dbReference type="NCBI Taxonomy" id="1052096"/>
    <lineage>
        <taxon>Eukaryota</taxon>
        <taxon>Fungi</taxon>
        <taxon>Dikarya</taxon>
        <taxon>Ascomycota</taxon>
        <taxon>Pezizomycotina</taxon>
        <taxon>Dothideomycetes</taxon>
        <taxon>Dothideomycetidae</taxon>
        <taxon>Cladosporiales</taxon>
        <taxon>Cladosporiaceae</taxon>
        <taxon>Cladosporium</taxon>
    </lineage>
</organism>
<feature type="compositionally biased region" description="Polar residues" evidence="17">
    <location>
        <begin position="126"/>
        <end position="159"/>
    </location>
</feature>
<dbReference type="PANTHER" id="PTHR28200">
    <property type="entry name" value="DASH COMPLEX SUBUNIT ASK1"/>
    <property type="match status" value="1"/>
</dbReference>
<evidence type="ECO:0000256" key="16">
    <source>
        <dbReference type="ARBA" id="ARBA00023328"/>
    </source>
</evidence>
<dbReference type="GO" id="GO:0005874">
    <property type="term" value="C:microtubule"/>
    <property type="evidence" value="ECO:0007669"/>
    <property type="project" value="UniProtKB-KW"/>
</dbReference>
<evidence type="ECO:0000313" key="19">
    <source>
        <dbReference type="Proteomes" id="UP000803884"/>
    </source>
</evidence>
<feature type="compositionally biased region" description="Low complexity" evidence="17">
    <location>
        <begin position="248"/>
        <end position="270"/>
    </location>
</feature>
<dbReference type="GO" id="GO:0008608">
    <property type="term" value="P:attachment of spindle microtubules to kinetochore"/>
    <property type="evidence" value="ECO:0007669"/>
    <property type="project" value="InterPro"/>
</dbReference>
<keyword evidence="16" id="KW-0137">Centromere</keyword>
<evidence type="ECO:0000256" key="9">
    <source>
        <dbReference type="ARBA" id="ARBA00022701"/>
    </source>
</evidence>
<dbReference type="GO" id="GO:0044732">
    <property type="term" value="C:mitotic spindle pole body"/>
    <property type="evidence" value="ECO:0007669"/>
    <property type="project" value="TreeGrafter"/>
</dbReference>
<comment type="subcellular location">
    <subcellularLocation>
        <location evidence="3">Chromosome</location>
        <location evidence="3">Centromere</location>
        <location evidence="3">Kinetochore</location>
    </subcellularLocation>
    <subcellularLocation>
        <location evidence="2">Cytoplasm</location>
        <location evidence="2">Cytoskeleton</location>
        <location evidence="2">Spindle</location>
    </subcellularLocation>
    <subcellularLocation>
        <location evidence="1">Nucleus</location>
    </subcellularLocation>
</comment>
<reference evidence="18 19" key="1">
    <citation type="journal article" date="2020" name="Microbiol. Resour. Announc.">
        <title>Draft Genome Sequence of a Cladosporium Species Isolated from the Mesophotic Ascidian Didemnum maculosum.</title>
        <authorList>
            <person name="Gioti A."/>
            <person name="Siaperas R."/>
            <person name="Nikolaivits E."/>
            <person name="Le Goff G."/>
            <person name="Ouazzani J."/>
            <person name="Kotoulas G."/>
            <person name="Topakas E."/>
        </authorList>
    </citation>
    <scope>NUCLEOTIDE SEQUENCE [LARGE SCALE GENOMIC DNA]</scope>
    <source>
        <strain evidence="18 19">TM138-S3</strain>
    </source>
</reference>
<evidence type="ECO:0000256" key="5">
    <source>
        <dbReference type="ARBA" id="ARBA00014520"/>
    </source>
</evidence>
<evidence type="ECO:0000256" key="2">
    <source>
        <dbReference type="ARBA" id="ARBA00004186"/>
    </source>
</evidence>
<dbReference type="AlphaFoldDB" id="A0AB34KL48"/>
<dbReference type="GO" id="GO:0051301">
    <property type="term" value="P:cell division"/>
    <property type="evidence" value="ECO:0007669"/>
    <property type="project" value="UniProtKB-KW"/>
</dbReference>
<evidence type="ECO:0000256" key="7">
    <source>
        <dbReference type="ARBA" id="ARBA00022490"/>
    </source>
</evidence>
<feature type="compositionally biased region" description="Low complexity" evidence="17">
    <location>
        <begin position="160"/>
        <end position="173"/>
    </location>
</feature>
<keyword evidence="19" id="KW-1185">Reference proteome</keyword>
<evidence type="ECO:0000256" key="1">
    <source>
        <dbReference type="ARBA" id="ARBA00004123"/>
    </source>
</evidence>
<proteinExistence type="inferred from homology"/>
<keyword evidence="6" id="KW-0158">Chromosome</keyword>
<gene>
    <name evidence="18" type="ORF">WHR41_05640</name>
</gene>
<evidence type="ECO:0000313" key="18">
    <source>
        <dbReference type="EMBL" id="KAL1585523.1"/>
    </source>
</evidence>
<keyword evidence="13" id="KW-0206">Cytoskeleton</keyword>
<feature type="compositionally biased region" description="Low complexity" evidence="17">
    <location>
        <begin position="325"/>
        <end position="338"/>
    </location>
</feature>
<dbReference type="Pfam" id="PF08655">
    <property type="entry name" value="DASH_Ask1"/>
    <property type="match status" value="1"/>
</dbReference>
<evidence type="ECO:0000256" key="13">
    <source>
        <dbReference type="ARBA" id="ARBA00023212"/>
    </source>
</evidence>
<accession>A0AB34KL48</accession>
<feature type="compositionally biased region" description="Polar residues" evidence="17">
    <location>
        <begin position="181"/>
        <end position="223"/>
    </location>
</feature>
<feature type="region of interest" description="Disordered" evidence="17">
    <location>
        <begin position="100"/>
        <end position="384"/>
    </location>
</feature>
<evidence type="ECO:0000256" key="10">
    <source>
        <dbReference type="ARBA" id="ARBA00022776"/>
    </source>
</evidence>
<protein>
    <recommendedName>
        <fullName evidence="5">DASH complex subunit ASK1</fullName>
    </recommendedName>
</protein>
<evidence type="ECO:0000256" key="15">
    <source>
        <dbReference type="ARBA" id="ARBA00023306"/>
    </source>
</evidence>
<sequence>MSRPAASRGLTLTEELERLEQQITLTLQEIDSNFSKAHRIVTSSILPIVEQYGKHSNDVWESSKFWKQFFEASANVSLSGYEEGAQDQDATNTEVDDTATALETPETERRPAAGHQSEDEEEDSYTIDSPTQVTGVQSTPKLPASTTKTRPAQQKSSFGKSAASSYRSPSPRKYTGRNPLAVSQTSEEPSTPNAPGNRNDENLFSSSPFQAESAVRPQTQHSNADAVLHRNVLDKNYRIQATPHSQRKQQQQQHKPSAAATPATATRTTRQPWDDSPGSSPEISAPQLRSDLFSPAPVPKPRAAQPQQPPQPLTPGISVLTPAKPTSTGVRTTSTGRPLISPANRSSRLFSGAESDSDDDSLGMSPPKTMQFHVPQSRLLQTPAREASRKIVEDLLLTAGADATDEIEGQEESGFVEEPSPSVVRKAWEEDDTF</sequence>
<keyword evidence="9" id="KW-0493">Microtubule</keyword>
<evidence type="ECO:0000256" key="14">
    <source>
        <dbReference type="ARBA" id="ARBA00023242"/>
    </source>
</evidence>
<evidence type="ECO:0000256" key="17">
    <source>
        <dbReference type="SAM" id="MobiDB-lite"/>
    </source>
</evidence>
<comment type="similarity">
    <text evidence="4">Belongs to the DASH complex ASK1 family.</text>
</comment>
<evidence type="ECO:0000256" key="6">
    <source>
        <dbReference type="ARBA" id="ARBA00022454"/>
    </source>
</evidence>
<dbReference type="GO" id="GO:0072686">
    <property type="term" value="C:mitotic spindle"/>
    <property type="evidence" value="ECO:0007669"/>
    <property type="project" value="InterPro"/>
</dbReference>
<dbReference type="InterPro" id="IPR013964">
    <property type="entry name" value="DASH_Ask1"/>
</dbReference>
<dbReference type="RefSeq" id="XP_069228629.1">
    <property type="nucleotide sequence ID" value="XM_069374245.1"/>
</dbReference>
<dbReference type="GeneID" id="96007083"/>
<evidence type="ECO:0000256" key="8">
    <source>
        <dbReference type="ARBA" id="ARBA00022618"/>
    </source>
</evidence>
<dbReference type="EMBL" id="JAAQHG020000019">
    <property type="protein sequence ID" value="KAL1585523.1"/>
    <property type="molecule type" value="Genomic_DNA"/>
</dbReference>
<keyword evidence="12" id="KW-0995">Kinetochore</keyword>
<keyword evidence="15" id="KW-0131">Cell cycle</keyword>
<keyword evidence="14" id="KW-0539">Nucleus</keyword>
<dbReference type="GO" id="GO:0042729">
    <property type="term" value="C:DASH complex"/>
    <property type="evidence" value="ECO:0007669"/>
    <property type="project" value="InterPro"/>
</dbReference>
<comment type="caution">
    <text evidence="18">The sequence shown here is derived from an EMBL/GenBank/DDBJ whole genome shotgun (WGS) entry which is preliminary data.</text>
</comment>
<evidence type="ECO:0000256" key="11">
    <source>
        <dbReference type="ARBA" id="ARBA00022829"/>
    </source>
</evidence>
<evidence type="ECO:0000256" key="4">
    <source>
        <dbReference type="ARBA" id="ARBA00010731"/>
    </source>
</evidence>
<feature type="compositionally biased region" description="Basic and acidic residues" evidence="17">
    <location>
        <begin position="227"/>
        <end position="237"/>
    </location>
</feature>
<keyword evidence="8" id="KW-0132">Cell division</keyword>
<name>A0AB34KL48_9PEZI</name>
<keyword evidence="7" id="KW-0963">Cytoplasm</keyword>